<accession>A0ABP6CYZ7</accession>
<reference evidence="5" key="1">
    <citation type="journal article" date="2019" name="Int. J. Syst. Evol. Microbiol.">
        <title>The Global Catalogue of Microorganisms (GCM) 10K type strain sequencing project: providing services to taxonomists for standard genome sequencing and annotation.</title>
        <authorList>
            <consortium name="The Broad Institute Genomics Platform"/>
            <consortium name="The Broad Institute Genome Sequencing Center for Infectious Disease"/>
            <person name="Wu L."/>
            <person name="Ma J."/>
        </authorList>
    </citation>
    <scope>NUCLEOTIDE SEQUENCE [LARGE SCALE GENOMIC DNA]</scope>
    <source>
        <strain evidence="5">JCM 4524</strain>
    </source>
</reference>
<proteinExistence type="predicted"/>
<gene>
    <name evidence="4" type="ORF">GCM10010307_20120</name>
</gene>
<dbReference type="Gene3D" id="3.40.50.150">
    <property type="entry name" value="Vaccinia Virus protein VP39"/>
    <property type="match status" value="1"/>
</dbReference>
<dbReference type="Pfam" id="PF13489">
    <property type="entry name" value="Methyltransf_23"/>
    <property type="match status" value="1"/>
</dbReference>
<keyword evidence="5" id="KW-1185">Reference proteome</keyword>
<dbReference type="PANTHER" id="PTHR43464:SF19">
    <property type="entry name" value="UBIQUINONE BIOSYNTHESIS O-METHYLTRANSFERASE, MITOCHONDRIAL"/>
    <property type="match status" value="1"/>
</dbReference>
<dbReference type="GO" id="GO:0008168">
    <property type="term" value="F:methyltransferase activity"/>
    <property type="evidence" value="ECO:0007669"/>
    <property type="project" value="UniProtKB-KW"/>
</dbReference>
<dbReference type="GO" id="GO:0032259">
    <property type="term" value="P:methylation"/>
    <property type="evidence" value="ECO:0007669"/>
    <property type="project" value="UniProtKB-KW"/>
</dbReference>
<evidence type="ECO:0000256" key="2">
    <source>
        <dbReference type="ARBA" id="ARBA00022679"/>
    </source>
</evidence>
<keyword evidence="2" id="KW-0808">Transferase</keyword>
<keyword evidence="1 4" id="KW-0489">Methyltransferase</keyword>
<evidence type="ECO:0000313" key="5">
    <source>
        <dbReference type="Proteomes" id="UP001500151"/>
    </source>
</evidence>
<keyword evidence="3" id="KW-0949">S-adenosyl-L-methionine</keyword>
<evidence type="ECO:0000313" key="4">
    <source>
        <dbReference type="EMBL" id="GAA2629378.1"/>
    </source>
</evidence>
<dbReference type="InterPro" id="IPR029063">
    <property type="entry name" value="SAM-dependent_MTases_sf"/>
</dbReference>
<name>A0ABP6CYZ7_9ACTN</name>
<evidence type="ECO:0000256" key="1">
    <source>
        <dbReference type="ARBA" id="ARBA00022603"/>
    </source>
</evidence>
<comment type="caution">
    <text evidence="4">The sequence shown here is derived from an EMBL/GenBank/DDBJ whole genome shotgun (WGS) entry which is preliminary data.</text>
</comment>
<protein>
    <submittedName>
        <fullName evidence="4">Class I SAM-dependent methyltransferase</fullName>
    </submittedName>
</protein>
<dbReference type="Proteomes" id="UP001500151">
    <property type="component" value="Unassembled WGS sequence"/>
</dbReference>
<evidence type="ECO:0000256" key="3">
    <source>
        <dbReference type="ARBA" id="ARBA00022691"/>
    </source>
</evidence>
<dbReference type="EMBL" id="BAAASJ010000022">
    <property type="protein sequence ID" value="GAA2629378.1"/>
    <property type="molecule type" value="Genomic_DNA"/>
</dbReference>
<organism evidence="4 5">
    <name type="scientific">Streptomyces vastus</name>
    <dbReference type="NCBI Taxonomy" id="285451"/>
    <lineage>
        <taxon>Bacteria</taxon>
        <taxon>Bacillati</taxon>
        <taxon>Actinomycetota</taxon>
        <taxon>Actinomycetes</taxon>
        <taxon>Kitasatosporales</taxon>
        <taxon>Streptomycetaceae</taxon>
        <taxon>Streptomyces</taxon>
    </lineage>
</organism>
<dbReference type="SUPFAM" id="SSF53335">
    <property type="entry name" value="S-adenosyl-L-methionine-dependent methyltransferases"/>
    <property type="match status" value="1"/>
</dbReference>
<dbReference type="PANTHER" id="PTHR43464">
    <property type="entry name" value="METHYLTRANSFERASE"/>
    <property type="match status" value="1"/>
</dbReference>
<dbReference type="RefSeq" id="WP_344389079.1">
    <property type="nucleotide sequence ID" value="NZ_BAAASJ010000022.1"/>
</dbReference>
<dbReference type="CDD" id="cd02440">
    <property type="entry name" value="AdoMet_MTases"/>
    <property type="match status" value="1"/>
</dbReference>
<sequence>MIDCTSEVEQGRRFAFGRNWQEFSRLVDDGRIAAARESLVVALGTSDLEGRTFLDIGCGSGLFSLAALQLGAKVHSFDYDPDAVATTGRLRDRYAPDSDWRVEQGSVLDSSLISRLGQFDIVYSWGVLHHTGALWEALDTACQLVAPGGLLYVSIYNDQGRRSRMWRRVKRTYNSSGPVARGLLVAGSRVYLTAPSRAIALLKLAKTGKRPAGQDRRARGMSARYDLIDWVGGYPFEVAAPEEVFRVGRRHGLELRHLKTCGGGLGCNEYVFASLADRGTAGPAPAARDATAVV</sequence>